<evidence type="ECO:0000256" key="5">
    <source>
        <dbReference type="ARBA" id="ARBA00007434"/>
    </source>
</evidence>
<evidence type="ECO:0000256" key="6">
    <source>
        <dbReference type="ARBA" id="ARBA00012483"/>
    </source>
</evidence>
<comment type="subcellular location">
    <subcellularLocation>
        <location evidence="3">Cytoplasm</location>
    </subcellularLocation>
    <subcellularLocation>
        <location evidence="2">Nucleus</location>
    </subcellularLocation>
</comment>
<name>A0A158R5B5_9BILA</name>
<keyword evidence="8" id="KW-0597">Phosphoprotein</keyword>
<evidence type="ECO:0000256" key="7">
    <source>
        <dbReference type="ARBA" id="ARBA00022490"/>
    </source>
</evidence>
<evidence type="ECO:0000256" key="11">
    <source>
        <dbReference type="ARBA" id="ARBA00022990"/>
    </source>
</evidence>
<protein>
    <recommendedName>
        <fullName evidence="14">Ubiquitin conjugation factor E4 B</fullName>
        <ecNumber evidence="6">2.3.2.27</ecNumber>
    </recommendedName>
    <alternativeName>
        <fullName evidence="16">RING-type E3 ubiquitin transferase E4 B</fullName>
    </alternativeName>
    <alternativeName>
        <fullName evidence="15">Ubiquitin fusion degradation protein 2</fullName>
    </alternativeName>
</protein>
<evidence type="ECO:0000256" key="10">
    <source>
        <dbReference type="ARBA" id="ARBA00022786"/>
    </source>
</evidence>
<keyword evidence="18" id="KW-1185">Reference proteome</keyword>
<keyword evidence="11" id="KW-0007">Acetylation</keyword>
<dbReference type="PROSITE" id="PS51698">
    <property type="entry name" value="U_BOX"/>
    <property type="match status" value="1"/>
</dbReference>
<comment type="similarity">
    <text evidence="5">Belongs to the ubiquitin conjugation factor E4 family.</text>
</comment>
<comment type="function">
    <text evidence="13">Ubiquitin-protein ligase that probably functions as an E3 ligase in conjunction with specific E1 and E2 ligases. May also function as an E4 ligase mediating the assembly of polyubiquitin chains on substrates ubiquitinated by another E3 ubiquitin ligase. May regulate myosin assembly in striated muscles together with STUB1 and VCP/p97 by targeting myosin chaperone UNC45B for proteasomal degradation.</text>
</comment>
<dbReference type="Pfam" id="PF10408">
    <property type="entry name" value="Ufd2P_core"/>
    <property type="match status" value="1"/>
</dbReference>
<dbReference type="Pfam" id="PF04564">
    <property type="entry name" value="U-box"/>
    <property type="match status" value="1"/>
</dbReference>
<feature type="domain" description="U-box" evidence="17">
    <location>
        <begin position="941"/>
        <end position="1014"/>
    </location>
</feature>
<evidence type="ECO:0000256" key="8">
    <source>
        <dbReference type="ARBA" id="ARBA00022553"/>
    </source>
</evidence>
<dbReference type="GO" id="GO:0006511">
    <property type="term" value="P:ubiquitin-dependent protein catabolic process"/>
    <property type="evidence" value="ECO:0007669"/>
    <property type="project" value="InterPro"/>
</dbReference>
<evidence type="ECO:0000256" key="2">
    <source>
        <dbReference type="ARBA" id="ARBA00004123"/>
    </source>
</evidence>
<evidence type="ECO:0000259" key="17">
    <source>
        <dbReference type="PROSITE" id="PS51698"/>
    </source>
</evidence>
<evidence type="ECO:0000256" key="14">
    <source>
        <dbReference type="ARBA" id="ARBA00072779"/>
    </source>
</evidence>
<dbReference type="WBParaSite" id="SMUV_0000620801-mRNA-1">
    <property type="protein sequence ID" value="SMUV_0000620801-mRNA-1"/>
    <property type="gene ID" value="SMUV_0000620801"/>
</dbReference>
<dbReference type="GO" id="GO:0034450">
    <property type="term" value="F:ubiquitin-ubiquitin ligase activity"/>
    <property type="evidence" value="ECO:0007669"/>
    <property type="project" value="InterPro"/>
</dbReference>
<dbReference type="GO" id="GO:0005634">
    <property type="term" value="C:nucleus"/>
    <property type="evidence" value="ECO:0007669"/>
    <property type="project" value="UniProtKB-SubCell"/>
</dbReference>
<dbReference type="SMART" id="SM00504">
    <property type="entry name" value="Ubox"/>
    <property type="match status" value="1"/>
</dbReference>
<dbReference type="InterPro" id="IPR013083">
    <property type="entry name" value="Znf_RING/FYVE/PHD"/>
</dbReference>
<keyword evidence="10" id="KW-0833">Ubl conjugation pathway</keyword>
<keyword evidence="7" id="KW-0963">Cytoplasm</keyword>
<dbReference type="Gene3D" id="3.30.40.10">
    <property type="entry name" value="Zinc/RING finger domain, C3HC4 (zinc finger)"/>
    <property type="match status" value="1"/>
</dbReference>
<dbReference type="InterPro" id="IPR003613">
    <property type="entry name" value="Ubox_domain"/>
</dbReference>
<keyword evidence="12" id="KW-0539">Nucleus</keyword>
<evidence type="ECO:0000313" key="19">
    <source>
        <dbReference type="WBParaSite" id="SMUV_0000620801-mRNA-1"/>
    </source>
</evidence>
<dbReference type="STRING" id="451379.A0A158R5B5"/>
<dbReference type="AlphaFoldDB" id="A0A158R5B5"/>
<keyword evidence="9" id="KW-0808">Transferase</keyword>
<dbReference type="SUPFAM" id="SSF57850">
    <property type="entry name" value="RING/U-box"/>
    <property type="match status" value="1"/>
</dbReference>
<dbReference type="FunFam" id="3.30.40.10:FF:000060">
    <property type="entry name" value="ubiquitin conjugation factor E4 B"/>
    <property type="match status" value="1"/>
</dbReference>
<evidence type="ECO:0000256" key="16">
    <source>
        <dbReference type="ARBA" id="ARBA00083610"/>
    </source>
</evidence>
<proteinExistence type="inferred from homology"/>
<dbReference type="UniPathway" id="UPA00143"/>
<dbReference type="PANTHER" id="PTHR13931:SF2">
    <property type="entry name" value="UBIQUITIN CONJUGATION FACTOR E4 B"/>
    <property type="match status" value="1"/>
</dbReference>
<dbReference type="InterPro" id="IPR045132">
    <property type="entry name" value="UBE4"/>
</dbReference>
<evidence type="ECO:0000256" key="1">
    <source>
        <dbReference type="ARBA" id="ARBA00000900"/>
    </source>
</evidence>
<evidence type="ECO:0000256" key="4">
    <source>
        <dbReference type="ARBA" id="ARBA00004906"/>
    </source>
</evidence>
<dbReference type="InterPro" id="IPR019474">
    <property type="entry name" value="Ub_conjug_fac_E4_core"/>
</dbReference>
<dbReference type="PANTHER" id="PTHR13931">
    <property type="entry name" value="UBIQUITINATION FACTOR E4"/>
    <property type="match status" value="1"/>
</dbReference>
<comment type="pathway">
    <text evidence="4">Protein modification; protein ubiquitination.</text>
</comment>
<dbReference type="CDD" id="cd16658">
    <property type="entry name" value="RING-Ubox_UBE4B"/>
    <property type="match status" value="1"/>
</dbReference>
<dbReference type="EC" id="2.3.2.27" evidence="6"/>
<evidence type="ECO:0000256" key="9">
    <source>
        <dbReference type="ARBA" id="ARBA00022679"/>
    </source>
</evidence>
<comment type="catalytic activity">
    <reaction evidence="1">
        <text>S-ubiquitinyl-[E2 ubiquitin-conjugating enzyme]-L-cysteine + [acceptor protein]-L-lysine = [E2 ubiquitin-conjugating enzyme]-L-cysteine + N(6)-ubiquitinyl-[acceptor protein]-L-lysine.</text>
        <dbReference type="EC" id="2.3.2.27"/>
    </reaction>
</comment>
<dbReference type="Proteomes" id="UP000046393">
    <property type="component" value="Unplaced"/>
</dbReference>
<evidence type="ECO:0000256" key="13">
    <source>
        <dbReference type="ARBA" id="ARBA00056267"/>
    </source>
</evidence>
<evidence type="ECO:0000313" key="18">
    <source>
        <dbReference type="Proteomes" id="UP000046393"/>
    </source>
</evidence>
<dbReference type="GO" id="GO:0005737">
    <property type="term" value="C:cytoplasm"/>
    <property type="evidence" value="ECO:0007669"/>
    <property type="project" value="UniProtKB-SubCell"/>
</dbReference>
<evidence type="ECO:0000256" key="12">
    <source>
        <dbReference type="ARBA" id="ARBA00023242"/>
    </source>
</evidence>
<accession>A0A158R5B5</accession>
<organism evidence="18 19">
    <name type="scientific">Syphacia muris</name>
    <dbReference type="NCBI Taxonomy" id="451379"/>
    <lineage>
        <taxon>Eukaryota</taxon>
        <taxon>Metazoa</taxon>
        <taxon>Ecdysozoa</taxon>
        <taxon>Nematoda</taxon>
        <taxon>Chromadorea</taxon>
        <taxon>Rhabditida</taxon>
        <taxon>Spirurina</taxon>
        <taxon>Oxyuridomorpha</taxon>
        <taxon>Oxyuroidea</taxon>
        <taxon>Oxyuridae</taxon>
        <taxon>Syphacia</taxon>
    </lineage>
</organism>
<dbReference type="GO" id="GO:0000209">
    <property type="term" value="P:protein polyubiquitination"/>
    <property type="evidence" value="ECO:0007669"/>
    <property type="project" value="TreeGrafter"/>
</dbReference>
<dbReference type="GO" id="GO:0000151">
    <property type="term" value="C:ubiquitin ligase complex"/>
    <property type="evidence" value="ECO:0007669"/>
    <property type="project" value="InterPro"/>
</dbReference>
<evidence type="ECO:0000256" key="15">
    <source>
        <dbReference type="ARBA" id="ARBA00081821"/>
    </source>
</evidence>
<reference evidence="19" key="1">
    <citation type="submission" date="2016-04" db="UniProtKB">
        <authorList>
            <consortium name="WormBaseParasite"/>
        </authorList>
    </citation>
    <scope>IDENTIFICATION</scope>
</reference>
<dbReference type="GO" id="GO:0036503">
    <property type="term" value="P:ERAD pathway"/>
    <property type="evidence" value="ECO:0007669"/>
    <property type="project" value="InterPro"/>
</dbReference>
<sequence>MLPEDTVQHGSGSEINELSAKKLRQDQNTLDGVDKSEEAFKLSRIYSLVKRIFGDAEQNIRPNSEEFEAYGIETFSDHDDLMVFLDDLIMRRISSFKDTTNKVMDMHAVYSLGKALYEPLFDTPSYYAMSVLRWLMSADSKADGESQNQFLLDYEKFIVPIIKIRVLVQTVYLLRGFYEQLVRREEIISVFLQLLYQQSVPDSFLYSLVSICTDSEKMDEAALSEIFNPILDSCHNSMRHQSMADRGNTGFALMPYTLLRSLISIKLPSNRRPIADLLVSREDFIPKLSVEIEGREFTSLCYLGPFFAYSIAPTVDERYSEFTPFFDCKNPPEQAQKAMLYESYLTTVHTVQSNLHDIMHHLLANSTSRNLTLDFITALIHYNLRRRQMHPDLSKVSSDGLMINFLSVMLDLSEKITLDKVNTRYLFHPKCRVDLKDATRLKLSSEEAAEFAKTVDTNFELKFPTECFYLALQTLHISFTSSCSHMKGLRNGLYQIDANLRELRSQLQQLQMLGHSKHELAMRMKETLIIRSNVVRAVMCIEALVTDGALLHRLLRFCSQELTFLVKLINPSLYVPLNDQEFPIEAPDIFRAMPQFFLENALELLVFLLKSKPEILLESRNDLTEQLLVFICNTQYFNNPYLAASVVDVLFMVCPSVNPSAYKIHQNIINNPLAIKSLFPSLVKFYADVETTGASSEFYDKFNIRRSIQVIFRSLWENAVYKSIMTSYARKCSPKFIRFINMVVNDTTYLLDESLLALKKIHDIETLMETAEWGKMNFEDRQMKEGSLDEAKRGVRSWLILGRDTLDLFTYFTADAPEPFLGQMLGERLASMLDYNLSQLCGPKCTELKVRDAMNRFTWDPRFLLQQIVHVYLNLSSEKFAQYIANDERSYLPDLFEMALSRLSTNNIVPINEIERFKHLADMAEKKWKQKAQTEEDFGDDIPEEYRDPVMNTLMIDPVKLPSGLVMDRKHILCHLLSSQTDPFTRQPLTESQLVPDDNLKLKIQEWMKEKLSKSK</sequence>
<evidence type="ECO:0000256" key="3">
    <source>
        <dbReference type="ARBA" id="ARBA00004496"/>
    </source>
</evidence>